<name>A0ABT5HYZ3_9CAUL</name>
<dbReference type="PANTHER" id="PTHR33375:SF7">
    <property type="entry name" value="CHROMOSOME 2-PARTITIONING PROTEIN PARB-RELATED"/>
    <property type="match status" value="1"/>
</dbReference>
<keyword evidence="3" id="KW-1185">Reference proteome</keyword>
<accession>A0ABT5HYZ3</accession>
<dbReference type="SUPFAM" id="SSF109709">
    <property type="entry name" value="KorB DNA-binding domain-like"/>
    <property type="match status" value="1"/>
</dbReference>
<dbReference type="SUPFAM" id="SSF110849">
    <property type="entry name" value="ParB/Sulfiredoxin"/>
    <property type="match status" value="1"/>
</dbReference>
<dbReference type="InterPro" id="IPR036086">
    <property type="entry name" value="ParB/Sulfiredoxin_sf"/>
</dbReference>
<dbReference type="Pfam" id="PF02195">
    <property type="entry name" value="ParB_N"/>
    <property type="match status" value="1"/>
</dbReference>
<dbReference type="RefSeq" id="WP_272749791.1">
    <property type="nucleotide sequence ID" value="NZ_JAQQKX010000028.1"/>
</dbReference>
<dbReference type="CDD" id="cd16406">
    <property type="entry name" value="ParB_N_like"/>
    <property type="match status" value="1"/>
</dbReference>
<feature type="domain" description="ParB-like N-terminal" evidence="1">
    <location>
        <begin position="20"/>
        <end position="122"/>
    </location>
</feature>
<reference evidence="2 3" key="1">
    <citation type="submission" date="2023-01" db="EMBL/GenBank/DDBJ databases">
        <title>Novel species of the genus Asticcacaulis isolated from rivers.</title>
        <authorList>
            <person name="Lu H."/>
        </authorList>
    </citation>
    <scope>NUCLEOTIDE SEQUENCE [LARGE SCALE GENOMIC DNA]</scope>
    <source>
        <strain evidence="2 3">BYS171W</strain>
    </source>
</reference>
<dbReference type="Gene3D" id="3.90.1530.30">
    <property type="match status" value="1"/>
</dbReference>
<dbReference type="InterPro" id="IPR003115">
    <property type="entry name" value="ParB_N"/>
</dbReference>
<evidence type="ECO:0000259" key="1">
    <source>
        <dbReference type="SMART" id="SM00470"/>
    </source>
</evidence>
<sequence length="244" mass="27126">MSKLVLKPVSTDAVQSGYYTLIPLDRLIKSSENARKTPHSAASIASFRASIAAKGILQNRIVKPERDDAGVETGFFLVTAGEGRRLAQIARAKDGEDPRDTPIPCIVRETDDAHEVSLDENVTREAMHPADQYEAFRALNIERGMDAADIAARFDVSEHTVKQRLRLGAVSPVLMQAYRDEKLTLSQLMAYALTEDHARQEATFARLKGAYNEPYNIRRLLAEGHVAHTDRRARLIGAEAVDFR</sequence>
<gene>
    <name evidence="2" type="ORF">PQU92_18550</name>
</gene>
<dbReference type="Gene3D" id="1.10.10.2830">
    <property type="match status" value="1"/>
</dbReference>
<evidence type="ECO:0000313" key="2">
    <source>
        <dbReference type="EMBL" id="MDC7685289.1"/>
    </source>
</evidence>
<dbReference type="PANTHER" id="PTHR33375">
    <property type="entry name" value="CHROMOSOME-PARTITIONING PROTEIN PARB-RELATED"/>
    <property type="match status" value="1"/>
</dbReference>
<organism evidence="2 3">
    <name type="scientific">Asticcacaulis aquaticus</name>
    <dbReference type="NCBI Taxonomy" id="2984212"/>
    <lineage>
        <taxon>Bacteria</taxon>
        <taxon>Pseudomonadati</taxon>
        <taxon>Pseudomonadota</taxon>
        <taxon>Alphaproteobacteria</taxon>
        <taxon>Caulobacterales</taxon>
        <taxon>Caulobacteraceae</taxon>
        <taxon>Asticcacaulis</taxon>
    </lineage>
</organism>
<dbReference type="SMART" id="SM00470">
    <property type="entry name" value="ParB"/>
    <property type="match status" value="1"/>
</dbReference>
<comment type="caution">
    <text evidence="2">The sequence shown here is derived from an EMBL/GenBank/DDBJ whole genome shotgun (WGS) entry which is preliminary data.</text>
</comment>
<protein>
    <submittedName>
        <fullName evidence="2">ParB/RepB/Spo0J family partition protein</fullName>
    </submittedName>
</protein>
<proteinExistence type="predicted"/>
<evidence type="ECO:0000313" key="3">
    <source>
        <dbReference type="Proteomes" id="UP001214854"/>
    </source>
</evidence>
<dbReference type="Proteomes" id="UP001214854">
    <property type="component" value="Unassembled WGS sequence"/>
</dbReference>
<dbReference type="EMBL" id="JAQQKX010000028">
    <property type="protein sequence ID" value="MDC7685289.1"/>
    <property type="molecule type" value="Genomic_DNA"/>
</dbReference>
<dbReference type="InterPro" id="IPR050336">
    <property type="entry name" value="Chromosome_partition/occlusion"/>
</dbReference>